<comment type="cofactor">
    <cofactor evidence="3">
        <name>Mg(2+)</name>
        <dbReference type="ChEBI" id="CHEBI:18420"/>
    </cofactor>
</comment>
<comment type="cofactor">
    <cofactor evidence="3">
        <name>FMN</name>
        <dbReference type="ChEBI" id="CHEBI:58210"/>
    </cofactor>
    <text evidence="3">Binds 1 FMN per subunit.</text>
</comment>
<dbReference type="SUPFAM" id="SSF102645">
    <property type="entry name" value="CoaB-like"/>
    <property type="match status" value="1"/>
</dbReference>
<accession>A0A060Q219</accession>
<feature type="binding site" evidence="3">
    <location>
        <position position="370"/>
    </location>
    <ligand>
        <name>CTP</name>
        <dbReference type="ChEBI" id="CHEBI:37563"/>
    </ligand>
</feature>
<dbReference type="SUPFAM" id="SSF52507">
    <property type="entry name" value="Homo-oligomeric flavin-containing Cys decarboxylases, HFCD"/>
    <property type="match status" value="1"/>
</dbReference>
<keyword evidence="2 3" id="KW-0456">Lyase</keyword>
<feature type="domain" description="DNA/pantothenate metabolism flavoprotein C-terminal" evidence="6">
    <location>
        <begin position="203"/>
        <end position="421"/>
    </location>
</feature>
<organism evidence="7 8">
    <name type="scientific">Helicobacter pylori NY40</name>
    <dbReference type="NCBI Taxonomy" id="1426844"/>
    <lineage>
        <taxon>Bacteria</taxon>
        <taxon>Pseudomonadati</taxon>
        <taxon>Campylobacterota</taxon>
        <taxon>Epsilonproteobacteria</taxon>
        <taxon>Campylobacterales</taxon>
        <taxon>Helicobacteraceae</taxon>
        <taxon>Helicobacter</taxon>
    </lineage>
</organism>
<dbReference type="Gene3D" id="3.40.50.1950">
    <property type="entry name" value="Flavin prenyltransferase-like"/>
    <property type="match status" value="1"/>
</dbReference>
<keyword evidence="3 4" id="KW-0285">Flavoprotein</keyword>
<reference evidence="7 8" key="1">
    <citation type="submission" date="2013-11" db="EMBL/GenBank/DDBJ databases">
        <title>Estimation of Helicobacter pylori bacteriophage ecology using H. pylori isolates.</title>
        <authorList>
            <person name="Uchiyama J."/>
            <person name="Takemura-Uchiyama I."/>
            <person name="Ujihara T."/>
            <person name="Matsuzaki S."/>
        </authorList>
    </citation>
    <scope>NUCLEOTIDE SEQUENCE [LARGE SCALE GENOMIC DNA]</scope>
    <source>
        <strain evidence="7 8">NY40</strain>
    </source>
</reference>
<keyword evidence="3 4" id="KW-0288">FMN</keyword>
<comment type="function">
    <text evidence="4">Catalyzes two steps in the biosynthesis of coenzyme A. In the first step cysteine is conjugated to 4'-phosphopantothenate to form 4-phosphopantothenoylcysteine, in the latter compound is decarboxylated to form 4'-phosphopantotheine.</text>
</comment>
<feature type="domain" description="Flavoprotein" evidence="5">
    <location>
        <begin position="17"/>
        <end position="192"/>
    </location>
</feature>
<dbReference type="InterPro" id="IPR035929">
    <property type="entry name" value="CoaB-like_sf"/>
</dbReference>
<dbReference type="PANTHER" id="PTHR14359">
    <property type="entry name" value="HOMO-OLIGOMERIC FLAVIN CONTAINING CYS DECARBOXYLASE FAMILY"/>
    <property type="match status" value="1"/>
</dbReference>
<protein>
    <recommendedName>
        <fullName evidence="3">Coenzyme A biosynthesis bifunctional protein CoaBC</fullName>
    </recommendedName>
    <alternativeName>
        <fullName evidence="3">DNA/pantothenate metabolism flavoprotein</fullName>
    </alternativeName>
    <alternativeName>
        <fullName evidence="3">Phosphopantothenoylcysteine synthetase/decarboxylase</fullName>
        <shortName evidence="3">PPCS-PPCDC</shortName>
    </alternativeName>
    <domain>
        <recommendedName>
            <fullName evidence="3">Phosphopantothenoylcysteine decarboxylase</fullName>
            <shortName evidence="3">PPC decarboxylase</shortName>
            <shortName evidence="3">PPC-DC</shortName>
            <ecNumber evidence="3">4.1.1.36</ecNumber>
        </recommendedName>
        <alternativeName>
            <fullName evidence="3">CoaC</fullName>
        </alternativeName>
    </domain>
    <domain>
        <recommendedName>
            <fullName evidence="3">Phosphopantothenate--cysteine ligase</fullName>
            <ecNumber evidence="3">6.3.2.5</ecNumber>
        </recommendedName>
        <alternativeName>
            <fullName evidence="3">CoaB</fullName>
        </alternativeName>
        <alternativeName>
            <fullName evidence="3">Phosphopantothenoylcysteine synthetase</fullName>
            <shortName evidence="3">PPC synthetase</shortName>
            <shortName evidence="3">PPC-S</shortName>
        </alternativeName>
    </domain>
</protein>
<evidence type="ECO:0000313" key="8">
    <source>
        <dbReference type="Proteomes" id="UP000031662"/>
    </source>
</evidence>
<dbReference type="GO" id="GO:0046872">
    <property type="term" value="F:metal ion binding"/>
    <property type="evidence" value="ECO:0007669"/>
    <property type="project" value="UniProtKB-KW"/>
</dbReference>
<dbReference type="PANTHER" id="PTHR14359:SF6">
    <property type="entry name" value="PHOSPHOPANTOTHENOYLCYSTEINE DECARBOXYLASE"/>
    <property type="match status" value="1"/>
</dbReference>
<dbReference type="InterPro" id="IPR003382">
    <property type="entry name" value="Flavoprotein"/>
</dbReference>
<dbReference type="GO" id="GO:0010181">
    <property type="term" value="F:FMN binding"/>
    <property type="evidence" value="ECO:0007669"/>
    <property type="project" value="UniProtKB-UniRule"/>
</dbReference>
<keyword evidence="3" id="KW-0479">Metal-binding</keyword>
<feature type="region of interest" description="Phosphopantothenoylcysteine decarboxylase" evidence="3">
    <location>
        <begin position="1"/>
        <end position="206"/>
    </location>
</feature>
<comment type="catalytic activity">
    <reaction evidence="3 4">
        <text>(R)-4'-phosphopantothenate + L-cysteine + CTP = N-[(R)-4-phosphopantothenoyl]-L-cysteine + CMP + diphosphate + H(+)</text>
        <dbReference type="Rhea" id="RHEA:19397"/>
        <dbReference type="ChEBI" id="CHEBI:10986"/>
        <dbReference type="ChEBI" id="CHEBI:15378"/>
        <dbReference type="ChEBI" id="CHEBI:33019"/>
        <dbReference type="ChEBI" id="CHEBI:35235"/>
        <dbReference type="ChEBI" id="CHEBI:37563"/>
        <dbReference type="ChEBI" id="CHEBI:59458"/>
        <dbReference type="ChEBI" id="CHEBI:60377"/>
        <dbReference type="EC" id="6.3.2.5"/>
    </reaction>
</comment>
<dbReference type="HAMAP" id="MF_02225">
    <property type="entry name" value="CoaBC"/>
    <property type="match status" value="1"/>
</dbReference>
<dbReference type="GO" id="GO:0071513">
    <property type="term" value="C:phosphopantothenoylcysteine decarboxylase complex"/>
    <property type="evidence" value="ECO:0007669"/>
    <property type="project" value="TreeGrafter"/>
</dbReference>
<name>A0A060Q219_HELPX</name>
<dbReference type="UniPathway" id="UPA00241">
    <property type="reaction ID" value="UER00353"/>
</dbReference>
<dbReference type="InterPro" id="IPR036551">
    <property type="entry name" value="Flavin_trans-like"/>
</dbReference>
<comment type="function">
    <text evidence="3">Catalyzes two sequential steps in the biosynthesis of coenzyme A. In the first step cysteine is conjugated to 4'-phosphopantothenate to form 4-phosphopantothenoylcysteine. In the second step the latter compound is decarboxylated to form 4'-phosphopantotheine.</text>
</comment>
<keyword evidence="1 3" id="KW-0210">Decarboxylase</keyword>
<feature type="region of interest" description="Phosphopantothenate--cysteine ligase" evidence="3">
    <location>
        <begin position="207"/>
        <end position="425"/>
    </location>
</feature>
<dbReference type="GO" id="GO:0004632">
    <property type="term" value="F:phosphopantothenate--cysteine ligase activity"/>
    <property type="evidence" value="ECO:0007669"/>
    <property type="project" value="UniProtKB-UniRule"/>
</dbReference>
<proteinExistence type="inferred from homology"/>
<dbReference type="Pfam" id="PF04127">
    <property type="entry name" value="DFP"/>
    <property type="match status" value="1"/>
</dbReference>
<keyword evidence="3" id="KW-0511">Multifunctional enzyme</keyword>
<evidence type="ECO:0000259" key="6">
    <source>
        <dbReference type="Pfam" id="PF04127"/>
    </source>
</evidence>
<dbReference type="EMBL" id="AP014523">
    <property type="protein sequence ID" value="BAO98531.1"/>
    <property type="molecule type" value="Genomic_DNA"/>
</dbReference>
<keyword evidence="3" id="KW-0460">Magnesium</keyword>
<feature type="binding site" evidence="3">
    <location>
        <position position="311"/>
    </location>
    <ligand>
        <name>CTP</name>
        <dbReference type="ChEBI" id="CHEBI:37563"/>
    </ligand>
</feature>
<dbReference type="GO" id="GO:0015941">
    <property type="term" value="P:pantothenate catabolic process"/>
    <property type="evidence" value="ECO:0007669"/>
    <property type="project" value="InterPro"/>
</dbReference>
<comment type="pathway">
    <text evidence="3 4">Cofactor biosynthesis; coenzyme A biosynthesis; CoA from (R)-pantothenate: step 2/5.</text>
</comment>
<dbReference type="InterPro" id="IPR007085">
    <property type="entry name" value="DNA/pantothenate-metab_flavo_C"/>
</dbReference>
<dbReference type="RefSeq" id="WP_041051570.1">
    <property type="nucleotide sequence ID" value="NZ_AP014523.1"/>
</dbReference>
<comment type="similarity">
    <text evidence="3 4">In the N-terminal section; belongs to the HFCD (homo-oligomeric flavin containing Cys decarboxylase) superfamily.</text>
</comment>
<comment type="caution">
    <text evidence="3">Lacks conserved residue(s) required for the propagation of feature annotation.</text>
</comment>
<dbReference type="GO" id="GO:0004633">
    <property type="term" value="F:phosphopantothenoylcysteine decarboxylase activity"/>
    <property type="evidence" value="ECO:0007669"/>
    <property type="project" value="UniProtKB-UniRule"/>
</dbReference>
<sequence>MNFLEDLFYPLRLLENKRVLLLVSGSIAAYKSLELTRLLFKSGASIQVVMSKGAKKFIKPLSFEALSHHKVLHDRNEKWYYNHQNALHHNHIACAASADLLIFAPLSANSLSKIAHALADNTISATFLACASPKILAPSMNTNMLNSPITQSNLKRLKDSNHIILDTQNGLLACDTKGDGAMAEPLEILFKAAQTLLKDAYFENREVIVMGGASMEKIDSVRVISNLSSGIQASALALALYFKGAKVTLIASNFPTPLPKEITSVLVSDTASYENALNNAANNLQKHALKPLLFNLAAISDYVPKISFNHKLKKSELGQTLNVECVQNKDLLASVNPNQFVKIGFKAEDDQQNAIKNAQNLLKPSQDNGKDCSVVALNLIKDSRPFGSLENELWLFSHKKTQKIPSMNKLEASFKILDFIKDNAL</sequence>
<dbReference type="NCBIfam" id="TIGR00521">
    <property type="entry name" value="coaBC_dfp"/>
    <property type="match status" value="1"/>
</dbReference>
<evidence type="ECO:0000256" key="1">
    <source>
        <dbReference type="ARBA" id="ARBA00022793"/>
    </source>
</evidence>
<dbReference type="GO" id="GO:0015937">
    <property type="term" value="P:coenzyme A biosynthetic process"/>
    <property type="evidence" value="ECO:0007669"/>
    <property type="project" value="UniProtKB-UniRule"/>
</dbReference>
<keyword evidence="3 4" id="KW-0436">Ligase</keyword>
<feature type="binding site" evidence="3">
    <location>
        <position position="345"/>
    </location>
    <ligand>
        <name>CTP</name>
        <dbReference type="ChEBI" id="CHEBI:37563"/>
    </ligand>
</feature>
<evidence type="ECO:0000313" key="7">
    <source>
        <dbReference type="EMBL" id="BAO98531.1"/>
    </source>
</evidence>
<gene>
    <name evidence="3" type="primary">coaBC</name>
    <name evidence="7" type="ORF">NY40_1526</name>
</gene>
<feature type="active site" description="Proton donor" evidence="3">
    <location>
        <position position="174"/>
    </location>
</feature>
<evidence type="ECO:0000256" key="2">
    <source>
        <dbReference type="ARBA" id="ARBA00023239"/>
    </source>
</evidence>
<dbReference type="InterPro" id="IPR005252">
    <property type="entry name" value="CoaBC"/>
</dbReference>
<dbReference type="HOGENOM" id="CLU_033319_0_0_7"/>
<feature type="binding site" evidence="3">
    <location>
        <position position="301"/>
    </location>
    <ligand>
        <name>CTP</name>
        <dbReference type="ChEBI" id="CHEBI:37563"/>
    </ligand>
</feature>
<dbReference type="Pfam" id="PF02441">
    <property type="entry name" value="Flavoprotein"/>
    <property type="match status" value="1"/>
</dbReference>
<comment type="pathway">
    <text evidence="3 4">Cofactor biosynthesis; coenzyme A biosynthesis; CoA from (R)-pantothenate: step 3/5.</text>
</comment>
<dbReference type="Proteomes" id="UP000031662">
    <property type="component" value="Chromosome"/>
</dbReference>
<dbReference type="AlphaFoldDB" id="A0A060Q219"/>
<evidence type="ECO:0000256" key="4">
    <source>
        <dbReference type="RuleBase" id="RU364078"/>
    </source>
</evidence>
<comment type="catalytic activity">
    <reaction evidence="3 4">
        <text>N-[(R)-4-phosphopantothenoyl]-L-cysteine + H(+) = (R)-4'-phosphopantetheine + CO2</text>
        <dbReference type="Rhea" id="RHEA:16793"/>
        <dbReference type="ChEBI" id="CHEBI:15378"/>
        <dbReference type="ChEBI" id="CHEBI:16526"/>
        <dbReference type="ChEBI" id="CHEBI:59458"/>
        <dbReference type="ChEBI" id="CHEBI:61723"/>
        <dbReference type="EC" id="4.1.1.36"/>
    </reaction>
</comment>
<dbReference type="EC" id="4.1.1.36" evidence="3"/>
<evidence type="ECO:0000259" key="5">
    <source>
        <dbReference type="Pfam" id="PF02441"/>
    </source>
</evidence>
<evidence type="ECO:0000256" key="3">
    <source>
        <dbReference type="HAMAP-Rule" id="MF_02225"/>
    </source>
</evidence>
<dbReference type="Gene3D" id="3.40.50.10300">
    <property type="entry name" value="CoaB-like"/>
    <property type="match status" value="1"/>
</dbReference>
<comment type="similarity">
    <text evidence="3 4">In the C-terminal section; belongs to the PPC synthetase family.</text>
</comment>
<dbReference type="EC" id="6.3.2.5" evidence="3"/>